<sequence length="343" mass="37920">MGAGKVCKDTHIMTIETIRFRNIVSVIPHASAISPRPDHQRGSLKTKRDENLAAERLPKPNWIRVKVASSSGRFGEIKEIVRAHQLVTVCEEASCPNIGECWSKGSATFMIMGDKCTRRCRFCNVSTGRPDPLDANEPQRLAQTIALMKLNYVVVTSVDRDDLRDGGASHFVACIRQIRALSPNTRIEILTPDFGGRLDLALGILSAAPPDVLNHNIETVPRLYKEARPGADFQHSLNLLKNFKHAHPAIPTKSGLMVGLGETDAEILGVMRDLRTHDVNMLTIGQYLQPSGGHMPVRRYVNPDTFKMYEEEAYKMGFLNAASGPMVRSSYHADQQAARAGIV</sequence>
<keyword evidence="6 9" id="KW-0408">Iron</keyword>
<dbReference type="InterPro" id="IPR013785">
    <property type="entry name" value="Aldolase_TIM"/>
</dbReference>
<gene>
    <name evidence="9 12" type="primary">lipA</name>
    <name evidence="12" type="ORF">GCM10011496_32220</name>
</gene>
<dbReference type="NCBIfam" id="TIGR00510">
    <property type="entry name" value="lipA"/>
    <property type="match status" value="1"/>
</dbReference>
<keyword evidence="5 9" id="KW-0479">Metal-binding</keyword>
<comment type="pathway">
    <text evidence="9">Protein modification; protein lipoylation via endogenous pathway; protein N(6)-(lipoyl)lysine from octanoyl-[acyl-carrier-protein]: step 2/2.</text>
</comment>
<comment type="subcellular location">
    <subcellularLocation>
        <location evidence="9">Cytoplasm</location>
    </subcellularLocation>
</comment>
<feature type="binding site" evidence="9">
    <location>
        <position position="116"/>
    </location>
    <ligand>
        <name>[4Fe-4S] cluster</name>
        <dbReference type="ChEBI" id="CHEBI:49883"/>
        <label>2</label>
        <note>4Fe-4S-S-AdoMet</note>
    </ligand>
</feature>
<evidence type="ECO:0000256" key="2">
    <source>
        <dbReference type="ARBA" id="ARBA00022490"/>
    </source>
</evidence>
<feature type="domain" description="Radical SAM core" evidence="11">
    <location>
        <begin position="102"/>
        <end position="319"/>
    </location>
</feature>
<comment type="function">
    <text evidence="9">Catalyzes the radical-mediated insertion of two sulfur atoms into the C-6 and C-8 positions of the octanoyl moiety bound to the lipoyl domains of lipoate-dependent enzymes, thereby converting the octanoylated domains into lipoylated derivatives.</text>
</comment>
<dbReference type="PROSITE" id="PS51918">
    <property type="entry name" value="RADICAL_SAM"/>
    <property type="match status" value="1"/>
</dbReference>
<dbReference type="SMART" id="SM00729">
    <property type="entry name" value="Elp3"/>
    <property type="match status" value="1"/>
</dbReference>
<dbReference type="SFLD" id="SFLDG01058">
    <property type="entry name" value="lipoyl_synthase_like"/>
    <property type="match status" value="1"/>
</dbReference>
<dbReference type="AlphaFoldDB" id="A0A916WK30"/>
<reference evidence="12" key="2">
    <citation type="submission" date="2020-09" db="EMBL/GenBank/DDBJ databases">
        <authorList>
            <person name="Sun Q."/>
            <person name="Zhou Y."/>
        </authorList>
    </citation>
    <scope>NUCLEOTIDE SEQUENCE</scope>
    <source>
        <strain evidence="12">CGMCC 1.15322</strain>
    </source>
</reference>
<dbReference type="EMBL" id="BMIG01000014">
    <property type="protein sequence ID" value="GGB08885.1"/>
    <property type="molecule type" value="Genomic_DNA"/>
</dbReference>
<dbReference type="FunFam" id="3.20.20.70:FF:000040">
    <property type="entry name" value="Lipoyl synthase"/>
    <property type="match status" value="1"/>
</dbReference>
<evidence type="ECO:0000313" key="12">
    <source>
        <dbReference type="EMBL" id="GGB08885.1"/>
    </source>
</evidence>
<dbReference type="SFLD" id="SFLDF00271">
    <property type="entry name" value="lipoyl_synthase"/>
    <property type="match status" value="1"/>
</dbReference>
<dbReference type="EC" id="2.8.1.8" evidence="9"/>
<accession>A0A916WK30</accession>
<evidence type="ECO:0000256" key="9">
    <source>
        <dbReference type="HAMAP-Rule" id="MF_00206"/>
    </source>
</evidence>
<keyword evidence="13" id="KW-1185">Reference proteome</keyword>
<comment type="similarity">
    <text evidence="9">Belongs to the radical SAM superfamily. Lipoyl synthase family.</text>
</comment>
<protein>
    <recommendedName>
        <fullName evidence="9">Lipoyl synthase</fullName>
        <ecNumber evidence="9">2.8.1.8</ecNumber>
    </recommendedName>
    <alternativeName>
        <fullName evidence="9">Lip-syn</fullName>
        <shortName evidence="9">LS</shortName>
    </alternativeName>
    <alternativeName>
        <fullName evidence="9">Lipoate synthase</fullName>
    </alternativeName>
    <alternativeName>
        <fullName evidence="9">Lipoic acid synthase</fullName>
    </alternativeName>
    <alternativeName>
        <fullName evidence="9">Sulfur insertion protein LipA</fullName>
    </alternativeName>
</protein>
<evidence type="ECO:0000256" key="7">
    <source>
        <dbReference type="ARBA" id="ARBA00023014"/>
    </source>
</evidence>
<feature type="compositionally biased region" description="Basic and acidic residues" evidence="10">
    <location>
        <begin position="36"/>
        <end position="50"/>
    </location>
</feature>
<dbReference type="Gene3D" id="3.20.20.70">
    <property type="entry name" value="Aldolase class I"/>
    <property type="match status" value="1"/>
</dbReference>
<dbReference type="InterPro" id="IPR003698">
    <property type="entry name" value="Lipoyl_synth"/>
</dbReference>
<feature type="region of interest" description="Disordered" evidence="10">
    <location>
        <begin position="31"/>
        <end position="50"/>
    </location>
</feature>
<dbReference type="InterPro" id="IPR006638">
    <property type="entry name" value="Elp3/MiaA/NifB-like_rSAM"/>
</dbReference>
<evidence type="ECO:0000256" key="10">
    <source>
        <dbReference type="SAM" id="MobiDB-lite"/>
    </source>
</evidence>
<dbReference type="PANTHER" id="PTHR10949">
    <property type="entry name" value="LIPOYL SYNTHASE"/>
    <property type="match status" value="1"/>
</dbReference>
<dbReference type="HAMAP" id="MF_00206">
    <property type="entry name" value="Lipoyl_synth"/>
    <property type="match status" value="1"/>
</dbReference>
<evidence type="ECO:0000259" key="11">
    <source>
        <dbReference type="PROSITE" id="PS51918"/>
    </source>
</evidence>
<keyword evidence="7 9" id="KW-0411">Iron-sulfur</keyword>
<dbReference type="PANTHER" id="PTHR10949:SF0">
    <property type="entry name" value="LIPOYL SYNTHASE, MITOCHONDRIAL"/>
    <property type="match status" value="1"/>
</dbReference>
<keyword evidence="2 9" id="KW-0963">Cytoplasm</keyword>
<evidence type="ECO:0000256" key="1">
    <source>
        <dbReference type="ARBA" id="ARBA00022485"/>
    </source>
</evidence>
<dbReference type="GO" id="GO:0046872">
    <property type="term" value="F:metal ion binding"/>
    <property type="evidence" value="ECO:0007669"/>
    <property type="project" value="UniProtKB-KW"/>
</dbReference>
<keyword evidence="4 9" id="KW-0949">S-adenosyl-L-methionine</keyword>
<feature type="binding site" evidence="9">
    <location>
        <position position="101"/>
    </location>
    <ligand>
        <name>[4Fe-4S] cluster</name>
        <dbReference type="ChEBI" id="CHEBI:49883"/>
        <label>1</label>
    </ligand>
</feature>
<dbReference type="GO" id="GO:0051539">
    <property type="term" value="F:4 iron, 4 sulfur cluster binding"/>
    <property type="evidence" value="ECO:0007669"/>
    <property type="project" value="UniProtKB-UniRule"/>
</dbReference>
<comment type="cofactor">
    <cofactor evidence="9">
        <name>[4Fe-4S] cluster</name>
        <dbReference type="ChEBI" id="CHEBI:49883"/>
    </cofactor>
    <text evidence="9">Binds 2 [4Fe-4S] clusters per subunit. One cluster is coordinated with 3 cysteines and an exchangeable S-adenosyl-L-methionine.</text>
</comment>
<dbReference type="SFLD" id="SFLDS00029">
    <property type="entry name" value="Radical_SAM"/>
    <property type="match status" value="1"/>
</dbReference>
<keyword evidence="1 9" id="KW-0004">4Fe-4S</keyword>
<feature type="binding site" evidence="9">
    <location>
        <position position="123"/>
    </location>
    <ligand>
        <name>[4Fe-4S] cluster</name>
        <dbReference type="ChEBI" id="CHEBI:49883"/>
        <label>2</label>
        <note>4Fe-4S-S-AdoMet</note>
    </ligand>
</feature>
<feature type="binding site" evidence="9">
    <location>
        <position position="90"/>
    </location>
    <ligand>
        <name>[4Fe-4S] cluster</name>
        <dbReference type="ChEBI" id="CHEBI:49883"/>
        <label>1</label>
    </ligand>
</feature>
<evidence type="ECO:0000256" key="5">
    <source>
        <dbReference type="ARBA" id="ARBA00022723"/>
    </source>
</evidence>
<feature type="binding site" evidence="9">
    <location>
        <position position="95"/>
    </location>
    <ligand>
        <name>[4Fe-4S] cluster</name>
        <dbReference type="ChEBI" id="CHEBI:49883"/>
        <label>1</label>
    </ligand>
</feature>
<feature type="binding site" evidence="9">
    <location>
        <position position="330"/>
    </location>
    <ligand>
        <name>[4Fe-4S] cluster</name>
        <dbReference type="ChEBI" id="CHEBI:49883"/>
        <label>1</label>
    </ligand>
</feature>
<dbReference type="NCBIfam" id="NF009544">
    <property type="entry name" value="PRK12928.1"/>
    <property type="match status" value="1"/>
</dbReference>
<dbReference type="GO" id="GO:0016992">
    <property type="term" value="F:lipoate synthase activity"/>
    <property type="evidence" value="ECO:0007669"/>
    <property type="project" value="UniProtKB-UniRule"/>
</dbReference>
<reference evidence="12" key="1">
    <citation type="journal article" date="2014" name="Int. J. Syst. Evol. Microbiol.">
        <title>Complete genome sequence of Corynebacterium casei LMG S-19264T (=DSM 44701T), isolated from a smear-ripened cheese.</title>
        <authorList>
            <consortium name="US DOE Joint Genome Institute (JGI-PGF)"/>
            <person name="Walter F."/>
            <person name="Albersmeier A."/>
            <person name="Kalinowski J."/>
            <person name="Ruckert C."/>
        </authorList>
    </citation>
    <scope>NUCLEOTIDE SEQUENCE</scope>
    <source>
        <strain evidence="12">CGMCC 1.15322</strain>
    </source>
</reference>
<dbReference type="Proteomes" id="UP000620596">
    <property type="component" value="Unassembled WGS sequence"/>
</dbReference>
<feature type="binding site" evidence="9">
    <location>
        <position position="120"/>
    </location>
    <ligand>
        <name>[4Fe-4S] cluster</name>
        <dbReference type="ChEBI" id="CHEBI:49883"/>
        <label>2</label>
        <note>4Fe-4S-S-AdoMet</note>
    </ligand>
</feature>
<evidence type="ECO:0000256" key="6">
    <source>
        <dbReference type="ARBA" id="ARBA00023004"/>
    </source>
</evidence>
<dbReference type="GO" id="GO:0005737">
    <property type="term" value="C:cytoplasm"/>
    <property type="evidence" value="ECO:0007669"/>
    <property type="project" value="UniProtKB-SubCell"/>
</dbReference>
<dbReference type="NCBIfam" id="NF004019">
    <property type="entry name" value="PRK05481.1"/>
    <property type="match status" value="1"/>
</dbReference>
<evidence type="ECO:0000256" key="8">
    <source>
        <dbReference type="ARBA" id="ARBA00047326"/>
    </source>
</evidence>
<comment type="caution">
    <text evidence="12">The sequence shown here is derived from an EMBL/GenBank/DDBJ whole genome shotgun (WGS) entry which is preliminary data.</text>
</comment>
<dbReference type="Pfam" id="PF04055">
    <property type="entry name" value="Radical_SAM"/>
    <property type="match status" value="1"/>
</dbReference>
<dbReference type="PIRSF" id="PIRSF005963">
    <property type="entry name" value="Lipoyl_synth"/>
    <property type="match status" value="1"/>
</dbReference>
<evidence type="ECO:0000313" key="13">
    <source>
        <dbReference type="Proteomes" id="UP000620596"/>
    </source>
</evidence>
<dbReference type="InterPro" id="IPR007197">
    <property type="entry name" value="rSAM"/>
</dbReference>
<evidence type="ECO:0000256" key="3">
    <source>
        <dbReference type="ARBA" id="ARBA00022679"/>
    </source>
</evidence>
<evidence type="ECO:0000256" key="4">
    <source>
        <dbReference type="ARBA" id="ARBA00022691"/>
    </source>
</evidence>
<dbReference type="GO" id="GO:0009249">
    <property type="term" value="P:protein lipoylation"/>
    <property type="evidence" value="ECO:0007669"/>
    <property type="project" value="UniProtKB-UniRule"/>
</dbReference>
<dbReference type="CDD" id="cd01335">
    <property type="entry name" value="Radical_SAM"/>
    <property type="match status" value="1"/>
</dbReference>
<comment type="catalytic activity">
    <reaction evidence="8 9">
        <text>[[Fe-S] cluster scaffold protein carrying a second [4Fe-4S](2+) cluster] + N(6)-octanoyl-L-lysyl-[protein] + 2 oxidized [2Fe-2S]-[ferredoxin] + 2 S-adenosyl-L-methionine + 4 H(+) = [[Fe-S] cluster scaffold protein] + N(6)-[(R)-dihydrolipoyl]-L-lysyl-[protein] + 4 Fe(3+) + 2 hydrogen sulfide + 2 5'-deoxyadenosine + 2 L-methionine + 2 reduced [2Fe-2S]-[ferredoxin]</text>
        <dbReference type="Rhea" id="RHEA:16585"/>
        <dbReference type="Rhea" id="RHEA-COMP:9928"/>
        <dbReference type="Rhea" id="RHEA-COMP:10000"/>
        <dbReference type="Rhea" id="RHEA-COMP:10001"/>
        <dbReference type="Rhea" id="RHEA-COMP:10475"/>
        <dbReference type="Rhea" id="RHEA-COMP:14568"/>
        <dbReference type="Rhea" id="RHEA-COMP:14569"/>
        <dbReference type="ChEBI" id="CHEBI:15378"/>
        <dbReference type="ChEBI" id="CHEBI:17319"/>
        <dbReference type="ChEBI" id="CHEBI:29034"/>
        <dbReference type="ChEBI" id="CHEBI:29919"/>
        <dbReference type="ChEBI" id="CHEBI:33722"/>
        <dbReference type="ChEBI" id="CHEBI:33737"/>
        <dbReference type="ChEBI" id="CHEBI:33738"/>
        <dbReference type="ChEBI" id="CHEBI:57844"/>
        <dbReference type="ChEBI" id="CHEBI:59789"/>
        <dbReference type="ChEBI" id="CHEBI:78809"/>
        <dbReference type="ChEBI" id="CHEBI:83100"/>
        <dbReference type="EC" id="2.8.1.8"/>
    </reaction>
</comment>
<dbReference type="SUPFAM" id="SSF102114">
    <property type="entry name" value="Radical SAM enzymes"/>
    <property type="match status" value="1"/>
</dbReference>
<keyword evidence="3 9" id="KW-0808">Transferase</keyword>
<name>A0A916WK30_9BURK</name>
<organism evidence="12 13">
    <name type="scientific">Polaromonas eurypsychrophila</name>
    <dbReference type="NCBI Taxonomy" id="1614635"/>
    <lineage>
        <taxon>Bacteria</taxon>
        <taxon>Pseudomonadati</taxon>
        <taxon>Pseudomonadota</taxon>
        <taxon>Betaproteobacteria</taxon>
        <taxon>Burkholderiales</taxon>
        <taxon>Comamonadaceae</taxon>
        <taxon>Polaromonas</taxon>
    </lineage>
</organism>
<proteinExistence type="inferred from homology"/>
<dbReference type="InterPro" id="IPR058240">
    <property type="entry name" value="rSAM_sf"/>
</dbReference>